<feature type="domain" description="G-protein coupled receptors family 3 profile" evidence="11">
    <location>
        <begin position="252"/>
        <end position="466"/>
    </location>
</feature>
<evidence type="ECO:0000313" key="13">
    <source>
        <dbReference type="Proteomes" id="UP000054560"/>
    </source>
</evidence>
<reference evidence="12 13" key="1">
    <citation type="submission" date="2011-02" db="EMBL/GenBank/DDBJ databases">
        <title>The Genome Sequence of Sphaeroforma arctica JP610.</title>
        <authorList>
            <consortium name="The Broad Institute Genome Sequencing Platform"/>
            <person name="Russ C."/>
            <person name="Cuomo C."/>
            <person name="Young S.K."/>
            <person name="Zeng Q."/>
            <person name="Gargeya S."/>
            <person name="Alvarado L."/>
            <person name="Berlin A."/>
            <person name="Chapman S.B."/>
            <person name="Chen Z."/>
            <person name="Freedman E."/>
            <person name="Gellesch M."/>
            <person name="Goldberg J."/>
            <person name="Griggs A."/>
            <person name="Gujja S."/>
            <person name="Heilman E."/>
            <person name="Heiman D."/>
            <person name="Howarth C."/>
            <person name="Mehta T."/>
            <person name="Neiman D."/>
            <person name="Pearson M."/>
            <person name="Roberts A."/>
            <person name="Saif S."/>
            <person name="Shea T."/>
            <person name="Shenoy N."/>
            <person name="Sisk P."/>
            <person name="Stolte C."/>
            <person name="Sykes S."/>
            <person name="White J."/>
            <person name="Yandava C."/>
            <person name="Burger G."/>
            <person name="Gray M.W."/>
            <person name="Holland P.W.H."/>
            <person name="King N."/>
            <person name="Lang F.B.F."/>
            <person name="Roger A.J."/>
            <person name="Ruiz-Trillo I."/>
            <person name="Haas B."/>
            <person name="Nusbaum C."/>
            <person name="Birren B."/>
        </authorList>
    </citation>
    <scope>NUCLEOTIDE SEQUENCE [LARGE SCALE GENOMIC DNA]</scope>
    <source>
        <strain evidence="12 13">JP610</strain>
    </source>
</reference>
<keyword evidence="13" id="KW-1185">Reference proteome</keyword>
<evidence type="ECO:0000256" key="2">
    <source>
        <dbReference type="ARBA" id="ARBA00022692"/>
    </source>
</evidence>
<evidence type="ECO:0000256" key="3">
    <source>
        <dbReference type="ARBA" id="ARBA00022989"/>
    </source>
</evidence>
<dbReference type="PANTHER" id="PTHR10519">
    <property type="entry name" value="GABA-B RECEPTOR"/>
    <property type="match status" value="1"/>
</dbReference>
<gene>
    <name evidence="12" type="ORF">SARC_09035</name>
</gene>
<keyword evidence="5 10" id="KW-0472">Membrane</keyword>
<sequence>MRGGTDCIVIATSSTGNSTRTMEIIHDLRLGADSMLWLFGLPSGNVPRQLYPGMIVPVAFEDDFESDIDPKAEFLGNISYLQQLSGDYFEPRFGLRVQISLSVSTMNAIQTLQLAMVRANCDTSGAGLTECIRNGINTPCSSISGASLPTCDSLGASELDVNTWFGRVKYSDNHLRSTSFYARVNEQNNPDASTPQTVSQMSYDIEKTGFPVRVPIHPDATLRIIVGVLCGLGVIGCLVGIIGVQIKSSVLIVRSAAPFFLQLMLAGSALMYASPFFLIFDNLEEWECTAWSWFLFMGWSVAFVSLLVKTHRVDQVFKSVTKTKLHDHRLLRNWFLPMVGVFVLFAILFTVFDTLQLVIRTEEQSLWEECDLETPGMYVGLGLQGIVLVWAAILAFKVRNAPSSFNEATLISVSVYNWLVVEIVAIVLLFILPSSVNTQLIMLFLYTWLPLTIMLLMMFVPKIQAIRKGKGDVVSTMNSSRAPIRAASAAAAVSNASMSDKTVSGTQAHNEVRKLRAEVGRLVNENTRLSEVLTMIHNPHMEGGEAMADKIMQERKQKSMATVSIHDPPPVLLPQASARIQAPTNMDDIANKDDDDMDEGAESIDALSV</sequence>
<comment type="subcellular location">
    <subcellularLocation>
        <location evidence="1">Membrane</location>
        <topology evidence="1">Multi-pass membrane protein</topology>
    </subcellularLocation>
</comment>
<keyword evidence="2 10" id="KW-0812">Transmembrane</keyword>
<keyword evidence="8" id="KW-0807">Transducer</keyword>
<protein>
    <recommendedName>
        <fullName evidence="11">G-protein coupled receptors family 3 profile domain-containing protein</fullName>
    </recommendedName>
</protein>
<name>A0A0L0FPV2_9EUKA</name>
<dbReference type="AlphaFoldDB" id="A0A0L0FPV2"/>
<dbReference type="RefSeq" id="XP_014152443.1">
    <property type="nucleotide sequence ID" value="XM_014296968.1"/>
</dbReference>
<keyword evidence="7" id="KW-0325">Glycoprotein</keyword>
<organism evidence="12 13">
    <name type="scientific">Sphaeroforma arctica JP610</name>
    <dbReference type="NCBI Taxonomy" id="667725"/>
    <lineage>
        <taxon>Eukaryota</taxon>
        <taxon>Ichthyosporea</taxon>
        <taxon>Ichthyophonida</taxon>
        <taxon>Sphaeroforma</taxon>
    </lineage>
</organism>
<evidence type="ECO:0000256" key="1">
    <source>
        <dbReference type="ARBA" id="ARBA00004141"/>
    </source>
</evidence>
<dbReference type="PANTHER" id="PTHR10519:SF20">
    <property type="entry name" value="G-PROTEIN COUPLED RECEPTOR 156-RELATED"/>
    <property type="match status" value="1"/>
</dbReference>
<evidence type="ECO:0000313" key="12">
    <source>
        <dbReference type="EMBL" id="KNC78541.1"/>
    </source>
</evidence>
<feature type="transmembrane region" description="Helical" evidence="10">
    <location>
        <begin position="377"/>
        <end position="396"/>
    </location>
</feature>
<keyword evidence="6" id="KW-0675">Receptor</keyword>
<feature type="region of interest" description="Disordered" evidence="9">
    <location>
        <begin position="578"/>
        <end position="609"/>
    </location>
</feature>
<evidence type="ECO:0000259" key="11">
    <source>
        <dbReference type="PROSITE" id="PS50259"/>
    </source>
</evidence>
<keyword evidence="4" id="KW-0297">G-protein coupled receptor</keyword>
<keyword evidence="3 10" id="KW-1133">Transmembrane helix</keyword>
<dbReference type="EMBL" id="KQ242471">
    <property type="protein sequence ID" value="KNC78541.1"/>
    <property type="molecule type" value="Genomic_DNA"/>
</dbReference>
<evidence type="ECO:0000256" key="4">
    <source>
        <dbReference type="ARBA" id="ARBA00023040"/>
    </source>
</evidence>
<dbReference type="PRINTS" id="PR00248">
    <property type="entry name" value="GPCRMGR"/>
</dbReference>
<dbReference type="eggNOG" id="KOG4418">
    <property type="taxonomic scope" value="Eukaryota"/>
</dbReference>
<evidence type="ECO:0000256" key="7">
    <source>
        <dbReference type="ARBA" id="ARBA00023180"/>
    </source>
</evidence>
<feature type="transmembrane region" description="Helical" evidence="10">
    <location>
        <begin position="334"/>
        <end position="357"/>
    </location>
</feature>
<dbReference type="PROSITE" id="PS50259">
    <property type="entry name" value="G_PROTEIN_RECEP_F3_4"/>
    <property type="match status" value="1"/>
</dbReference>
<dbReference type="CDD" id="cd15047">
    <property type="entry name" value="7tmC_GABA-B-like"/>
    <property type="match status" value="1"/>
</dbReference>
<feature type="transmembrane region" description="Helical" evidence="10">
    <location>
        <begin position="256"/>
        <end position="278"/>
    </location>
</feature>
<dbReference type="InterPro" id="IPR017978">
    <property type="entry name" value="GPCR_3_C"/>
</dbReference>
<dbReference type="GO" id="GO:0004965">
    <property type="term" value="F:G protein-coupled GABA receptor activity"/>
    <property type="evidence" value="ECO:0007669"/>
    <property type="project" value="InterPro"/>
</dbReference>
<feature type="transmembrane region" description="Helical" evidence="10">
    <location>
        <begin position="408"/>
        <end position="432"/>
    </location>
</feature>
<dbReference type="GO" id="GO:0038039">
    <property type="term" value="C:G protein-coupled receptor heterodimeric complex"/>
    <property type="evidence" value="ECO:0007669"/>
    <property type="project" value="TreeGrafter"/>
</dbReference>
<dbReference type="InterPro" id="IPR000337">
    <property type="entry name" value="GPCR_3"/>
</dbReference>
<proteinExistence type="predicted"/>
<accession>A0A0L0FPV2</accession>
<evidence type="ECO:0000256" key="9">
    <source>
        <dbReference type="SAM" id="MobiDB-lite"/>
    </source>
</evidence>
<evidence type="ECO:0000256" key="5">
    <source>
        <dbReference type="ARBA" id="ARBA00023136"/>
    </source>
</evidence>
<dbReference type="OrthoDB" id="2158641at2759"/>
<feature type="transmembrane region" description="Helical" evidence="10">
    <location>
        <begin position="438"/>
        <end position="460"/>
    </location>
</feature>
<feature type="compositionally biased region" description="Acidic residues" evidence="9">
    <location>
        <begin position="593"/>
        <end position="602"/>
    </location>
</feature>
<evidence type="ECO:0000256" key="8">
    <source>
        <dbReference type="ARBA" id="ARBA00023224"/>
    </source>
</evidence>
<feature type="transmembrane region" description="Helical" evidence="10">
    <location>
        <begin position="224"/>
        <end position="244"/>
    </location>
</feature>
<evidence type="ECO:0000256" key="6">
    <source>
        <dbReference type="ARBA" id="ARBA00023170"/>
    </source>
</evidence>
<dbReference type="InterPro" id="IPR002455">
    <property type="entry name" value="GPCR3_GABA-B"/>
</dbReference>
<dbReference type="GeneID" id="25909539"/>
<feature type="transmembrane region" description="Helical" evidence="10">
    <location>
        <begin position="290"/>
        <end position="308"/>
    </location>
</feature>
<dbReference type="Pfam" id="PF00003">
    <property type="entry name" value="7tm_3"/>
    <property type="match status" value="1"/>
</dbReference>
<dbReference type="Proteomes" id="UP000054560">
    <property type="component" value="Unassembled WGS sequence"/>
</dbReference>
<evidence type="ECO:0000256" key="10">
    <source>
        <dbReference type="SAM" id="Phobius"/>
    </source>
</evidence>